<protein>
    <recommendedName>
        <fullName evidence="3">Surface antigen BspA-like</fullName>
    </recommendedName>
</protein>
<dbReference type="Proteomes" id="UP001470230">
    <property type="component" value="Unassembled WGS sequence"/>
</dbReference>
<dbReference type="SUPFAM" id="SSF52058">
    <property type="entry name" value="L domain-like"/>
    <property type="match status" value="2"/>
</dbReference>
<evidence type="ECO:0000313" key="1">
    <source>
        <dbReference type="EMBL" id="KAK8867229.1"/>
    </source>
</evidence>
<dbReference type="EMBL" id="JAPFFF010000015">
    <property type="protein sequence ID" value="KAK8867229.1"/>
    <property type="molecule type" value="Genomic_DNA"/>
</dbReference>
<accession>A0ABR2IQN3</accession>
<keyword evidence="2" id="KW-1185">Reference proteome</keyword>
<dbReference type="InterPro" id="IPR032675">
    <property type="entry name" value="LRR_dom_sf"/>
</dbReference>
<dbReference type="PANTHER" id="PTHR45661">
    <property type="entry name" value="SURFACE ANTIGEN"/>
    <property type="match status" value="1"/>
</dbReference>
<organism evidence="1 2">
    <name type="scientific">Tritrichomonas musculus</name>
    <dbReference type="NCBI Taxonomy" id="1915356"/>
    <lineage>
        <taxon>Eukaryota</taxon>
        <taxon>Metamonada</taxon>
        <taxon>Parabasalia</taxon>
        <taxon>Tritrichomonadida</taxon>
        <taxon>Tritrichomonadidae</taxon>
        <taxon>Tritrichomonas</taxon>
    </lineage>
</organism>
<evidence type="ECO:0008006" key="3">
    <source>
        <dbReference type="Google" id="ProtNLM"/>
    </source>
</evidence>
<reference evidence="1 2" key="1">
    <citation type="submission" date="2024-04" db="EMBL/GenBank/DDBJ databases">
        <title>Tritrichomonas musculus Genome.</title>
        <authorList>
            <person name="Alves-Ferreira E."/>
            <person name="Grigg M."/>
            <person name="Lorenzi H."/>
            <person name="Galac M."/>
        </authorList>
    </citation>
    <scope>NUCLEOTIDE SEQUENCE [LARGE SCALE GENOMIC DNA]</scope>
    <source>
        <strain evidence="1 2">EAF2021</strain>
    </source>
</reference>
<comment type="caution">
    <text evidence="1">The sequence shown here is derived from an EMBL/GenBank/DDBJ whole genome shotgun (WGS) entry which is preliminary data.</text>
</comment>
<sequence length="590" mass="67511">MSVKITINNIVFKLNDDTKTANICDNNSACGAVFIPRSIFHNNQEYIINRIEERSFHGSNVESIEFAPNSELHTIESNAFNGSNIRHLSLPSSLLCLKRGWCAETKELKKVTIQPNNKNFMNIDDKMIIGKSNSDNDEYDALLFVRRDIEKVTIPSFIKKIDAFSFSLSSIESIEIPQHVTDICESAFQFCVNLQKVIFHPNSELRKIGKKAFHMVSIRSISIPKHVIKIEKNCFYQCDSLEKIEIDPDSELQKIERMPFSETKIEKLVFPSNLRELESGWCDGLKNLIEIKIMENNQYFKKYNENMIVGKSDQKSDIFDILVFVNRNVNSIIIPPEIKIIASYALSYSLITQIYIPQNVTELCEGVFHNCKNLRHIEFSPDSELKIIGPVSFYKTKIERMTIPASVSTLSNRWISRAEKLRVIEIDPKNQFFKKFNDKMIVGKTNSKSKDFDTLVFVNRDIKTVMSFPPNIKRIASNAFAYSSLQSISLLSSIESIGDSAFFMCTQLESIYIPENSQLVAIDHFAFVFSSIKSIFIPSKVTRISEDALSFSDELEIVELDENLNIKINYGFVFSCSFVMIPVKLRGKSF</sequence>
<name>A0ABR2IQN3_9EUKA</name>
<gene>
    <name evidence="1" type="ORF">M9Y10_010206</name>
</gene>
<evidence type="ECO:0000313" key="2">
    <source>
        <dbReference type="Proteomes" id="UP001470230"/>
    </source>
</evidence>
<proteinExistence type="predicted"/>
<dbReference type="Pfam" id="PF13306">
    <property type="entry name" value="LRR_5"/>
    <property type="match status" value="4"/>
</dbReference>
<dbReference type="InterPro" id="IPR053139">
    <property type="entry name" value="Surface_bspA-like"/>
</dbReference>
<dbReference type="PANTHER" id="PTHR45661:SF3">
    <property type="entry name" value="IG-LIKE DOMAIN-CONTAINING PROTEIN"/>
    <property type="match status" value="1"/>
</dbReference>
<dbReference type="InterPro" id="IPR026906">
    <property type="entry name" value="LRR_5"/>
</dbReference>
<dbReference type="Gene3D" id="3.80.10.10">
    <property type="entry name" value="Ribonuclease Inhibitor"/>
    <property type="match status" value="4"/>
</dbReference>